<name>A0A1D7W096_BREAU</name>
<dbReference type="KEGG" id="blin:BLSMQ_0686"/>
<gene>
    <name evidence="4" type="ORF">BLSMQ_0686</name>
</gene>
<evidence type="ECO:0000313" key="4">
    <source>
        <dbReference type="EMBL" id="AOP52400.1"/>
    </source>
</evidence>
<dbReference type="EMBL" id="CP017150">
    <property type="protein sequence ID" value="AOP52400.1"/>
    <property type="molecule type" value="Genomic_DNA"/>
</dbReference>
<evidence type="ECO:0000259" key="3">
    <source>
        <dbReference type="Pfam" id="PF00582"/>
    </source>
</evidence>
<dbReference type="InterPro" id="IPR014729">
    <property type="entry name" value="Rossmann-like_a/b/a_fold"/>
</dbReference>
<evidence type="ECO:0000256" key="1">
    <source>
        <dbReference type="ARBA" id="ARBA00008791"/>
    </source>
</evidence>
<dbReference type="Pfam" id="PF00582">
    <property type="entry name" value="Usp"/>
    <property type="match status" value="2"/>
</dbReference>
<protein>
    <submittedName>
        <fullName evidence="4">Universal stress protein family</fullName>
    </submittedName>
</protein>
<dbReference type="InterPro" id="IPR006015">
    <property type="entry name" value="Universal_stress_UspA"/>
</dbReference>
<accession>A0A1D7W096</accession>
<dbReference type="PANTHER" id="PTHR46268">
    <property type="entry name" value="STRESS RESPONSE PROTEIN NHAX"/>
    <property type="match status" value="1"/>
</dbReference>
<comment type="similarity">
    <text evidence="1">Belongs to the universal stress protein A family.</text>
</comment>
<dbReference type="PATRIC" id="fig|1703.10.peg.708"/>
<evidence type="ECO:0000256" key="2">
    <source>
        <dbReference type="SAM" id="MobiDB-lite"/>
    </source>
</evidence>
<dbReference type="Proteomes" id="UP000094793">
    <property type="component" value="Chromosome"/>
</dbReference>
<feature type="domain" description="UspA" evidence="3">
    <location>
        <begin position="3"/>
        <end position="142"/>
    </location>
</feature>
<dbReference type="PRINTS" id="PR01438">
    <property type="entry name" value="UNVRSLSTRESS"/>
</dbReference>
<sequence>MDMSHTIIVGVDGSANSQCALQWAIKHAQLTSSEIRLVAAYTVPGVNMSQADIVYPADFDVAIKRSVQQLVDDSARTVTDASVPVSTVVSPGDASGALVDNSKNADLAVIGARGRGGFAGRLLGSVALAMPAHAHCPTVVIPSTWPERPLPERPLPIDLPVRSSSAQTSAAESGDRRPDFTGEIVAAIDPFESDGPVLREAAVQARIYGLPLHLIGITAAHVLSPEWMPSETHLEKMYDEAVTSREEAAKSLAEEFPEVEVRWSIFDAPATEVLISATYTAELMIIGSRGRGGFASTILGSTSQAVLSHSACPTRVVRVLRRKGGRKR</sequence>
<dbReference type="SUPFAM" id="SSF52402">
    <property type="entry name" value="Adenine nucleotide alpha hydrolases-like"/>
    <property type="match status" value="2"/>
</dbReference>
<evidence type="ECO:0000313" key="5">
    <source>
        <dbReference type="Proteomes" id="UP000094793"/>
    </source>
</evidence>
<feature type="compositionally biased region" description="Polar residues" evidence="2">
    <location>
        <begin position="162"/>
        <end position="171"/>
    </location>
</feature>
<feature type="region of interest" description="Disordered" evidence="2">
    <location>
        <begin position="151"/>
        <end position="177"/>
    </location>
</feature>
<reference evidence="5" key="1">
    <citation type="submission" date="2016-09" db="EMBL/GenBank/DDBJ databases">
        <title>Complete Genome Sequence of Brevibacterium linens SMQ-1335.</title>
        <authorList>
            <person name="de Melo A.G."/>
            <person name="Labrie S.J."/>
            <person name="Dumaresq J."/>
            <person name="Roberts R.J."/>
            <person name="Tremblay D.M."/>
            <person name="Moineau S."/>
        </authorList>
    </citation>
    <scope>NUCLEOTIDE SEQUENCE [LARGE SCALE GENOMIC DNA]</scope>
    <source>
        <strain evidence="5">SMQ-1335</strain>
    </source>
</reference>
<organism evidence="4 5">
    <name type="scientific">Brevibacterium aurantiacum</name>
    <dbReference type="NCBI Taxonomy" id="273384"/>
    <lineage>
        <taxon>Bacteria</taxon>
        <taxon>Bacillati</taxon>
        <taxon>Actinomycetota</taxon>
        <taxon>Actinomycetes</taxon>
        <taxon>Micrococcales</taxon>
        <taxon>Brevibacteriaceae</taxon>
        <taxon>Brevibacterium</taxon>
    </lineage>
</organism>
<dbReference type="AlphaFoldDB" id="A0A1D7W096"/>
<proteinExistence type="inferred from homology"/>
<dbReference type="PANTHER" id="PTHR46268:SF6">
    <property type="entry name" value="UNIVERSAL STRESS PROTEIN UP12"/>
    <property type="match status" value="1"/>
</dbReference>
<dbReference type="Gene3D" id="3.40.50.620">
    <property type="entry name" value="HUPs"/>
    <property type="match status" value="2"/>
</dbReference>
<dbReference type="InterPro" id="IPR006016">
    <property type="entry name" value="UspA"/>
</dbReference>
<dbReference type="eggNOG" id="COG0589">
    <property type="taxonomic scope" value="Bacteria"/>
</dbReference>
<feature type="domain" description="UspA" evidence="3">
    <location>
        <begin position="184"/>
        <end position="318"/>
    </location>
</feature>